<dbReference type="GO" id="GO:0004764">
    <property type="term" value="F:shikimate 3-dehydrogenase (NADP+) activity"/>
    <property type="evidence" value="ECO:0007669"/>
    <property type="project" value="UniProtKB-EC"/>
</dbReference>
<dbReference type="GO" id="GO:0008652">
    <property type="term" value="P:amino acid biosynthetic process"/>
    <property type="evidence" value="ECO:0007669"/>
    <property type="project" value="UniProtKB-KW"/>
</dbReference>
<evidence type="ECO:0000256" key="5">
    <source>
        <dbReference type="ARBA" id="ARBA00023141"/>
    </source>
</evidence>
<dbReference type="PANTHER" id="PTHR21089:SF1">
    <property type="entry name" value="BIFUNCTIONAL 3-DEHYDROQUINATE DEHYDRATASE_SHIKIMATE DEHYDROGENASE, CHLOROPLASTIC"/>
    <property type="match status" value="1"/>
</dbReference>
<keyword evidence="3" id="KW-0521">NADP</keyword>
<dbReference type="PANTHER" id="PTHR21089">
    <property type="entry name" value="SHIKIMATE DEHYDROGENASE"/>
    <property type="match status" value="1"/>
</dbReference>
<comment type="caution">
    <text evidence="7">The sequence shown here is derived from an EMBL/GenBank/DDBJ whole genome shotgun (WGS) entry which is preliminary data.</text>
</comment>
<feature type="domain" description="Shikimate dehydrogenase substrate binding N-terminal" evidence="6">
    <location>
        <begin position="6"/>
        <end position="88"/>
    </location>
</feature>
<evidence type="ECO:0000256" key="2">
    <source>
        <dbReference type="ARBA" id="ARBA00022605"/>
    </source>
</evidence>
<protein>
    <recommendedName>
        <fullName evidence="1">shikimate dehydrogenase (NADP(+))</fullName>
        <ecNumber evidence="1">1.1.1.25</ecNumber>
    </recommendedName>
</protein>
<proteinExistence type="inferred from homology"/>
<evidence type="ECO:0000256" key="1">
    <source>
        <dbReference type="ARBA" id="ARBA00012962"/>
    </source>
</evidence>
<dbReference type="HAMAP" id="MF_00222">
    <property type="entry name" value="Shikimate_DH_AroE"/>
    <property type="match status" value="1"/>
</dbReference>
<dbReference type="EC" id="1.1.1.25" evidence="1"/>
<evidence type="ECO:0000256" key="4">
    <source>
        <dbReference type="ARBA" id="ARBA00023002"/>
    </source>
</evidence>
<sequence>MRYSGLLGRSIKYSISPLIHNEYYKANNICLEYKLFDIDKHHIKEFIHSVREKNIVGFNVTIPYKEHIISFLDEVKYPANYIGAVNTVVVKDDKLIGYNTDYYGFIKTLKDINFHIKGCKALVIGSGGAAKAVLYALYDNGAASIEVVARNQEALKNSKGIISKVWEFNKDFFLEDYQIVINCTPLGGGNHAEEQPINIIKANKDTLFYDLNYVPEKSIFLSNGEAFGCRTINGKDMLFNQAYKAIEIWYENIDENL</sequence>
<evidence type="ECO:0000259" key="6">
    <source>
        <dbReference type="Pfam" id="PF08501"/>
    </source>
</evidence>
<dbReference type="InterPro" id="IPR046346">
    <property type="entry name" value="Aminoacid_DH-like_N_sf"/>
</dbReference>
<keyword evidence="4 7" id="KW-0560">Oxidoreductase</keyword>
<dbReference type="InterPro" id="IPR011342">
    <property type="entry name" value="Shikimate_DH"/>
</dbReference>
<dbReference type="GO" id="GO:0050661">
    <property type="term" value="F:NADP binding"/>
    <property type="evidence" value="ECO:0007669"/>
    <property type="project" value="InterPro"/>
</dbReference>
<keyword evidence="2" id="KW-0028">Amino-acid biosynthesis</keyword>
<dbReference type="Gene3D" id="3.40.50.720">
    <property type="entry name" value="NAD(P)-binding Rossmann-like Domain"/>
    <property type="match status" value="1"/>
</dbReference>
<evidence type="ECO:0000313" key="7">
    <source>
        <dbReference type="EMBL" id="MPM40003.1"/>
    </source>
</evidence>
<evidence type="ECO:0000256" key="3">
    <source>
        <dbReference type="ARBA" id="ARBA00022857"/>
    </source>
</evidence>
<gene>
    <name evidence="7" type="primary">aroE_33</name>
    <name evidence="7" type="ORF">SDC9_86641</name>
</gene>
<dbReference type="InterPro" id="IPR036291">
    <property type="entry name" value="NAD(P)-bd_dom_sf"/>
</dbReference>
<accession>A0A644ZMS9</accession>
<dbReference type="CDD" id="cd01065">
    <property type="entry name" value="NAD_bind_Shikimate_DH"/>
    <property type="match status" value="1"/>
</dbReference>
<dbReference type="Pfam" id="PF08501">
    <property type="entry name" value="Shikimate_dh_N"/>
    <property type="match status" value="1"/>
</dbReference>
<dbReference type="GO" id="GO:0005829">
    <property type="term" value="C:cytosol"/>
    <property type="evidence" value="ECO:0007669"/>
    <property type="project" value="TreeGrafter"/>
</dbReference>
<dbReference type="Gene3D" id="3.40.50.10860">
    <property type="entry name" value="Leucine Dehydrogenase, chain A, domain 1"/>
    <property type="match status" value="1"/>
</dbReference>
<dbReference type="InterPro" id="IPR022893">
    <property type="entry name" value="Shikimate_DH_fam"/>
</dbReference>
<dbReference type="AlphaFoldDB" id="A0A644ZMS9"/>
<dbReference type="SUPFAM" id="SSF51735">
    <property type="entry name" value="NAD(P)-binding Rossmann-fold domains"/>
    <property type="match status" value="1"/>
</dbReference>
<dbReference type="GO" id="GO:0009073">
    <property type="term" value="P:aromatic amino acid family biosynthetic process"/>
    <property type="evidence" value="ECO:0007669"/>
    <property type="project" value="UniProtKB-KW"/>
</dbReference>
<reference evidence="7" key="1">
    <citation type="submission" date="2019-08" db="EMBL/GenBank/DDBJ databases">
        <authorList>
            <person name="Kucharzyk K."/>
            <person name="Murdoch R.W."/>
            <person name="Higgins S."/>
            <person name="Loffler F."/>
        </authorList>
    </citation>
    <scope>NUCLEOTIDE SEQUENCE</scope>
</reference>
<dbReference type="NCBIfam" id="TIGR00507">
    <property type="entry name" value="aroE"/>
    <property type="match status" value="1"/>
</dbReference>
<keyword evidence="5" id="KW-0057">Aromatic amino acid biosynthesis</keyword>
<name>A0A644ZMS9_9ZZZZ</name>
<organism evidence="7">
    <name type="scientific">bioreactor metagenome</name>
    <dbReference type="NCBI Taxonomy" id="1076179"/>
    <lineage>
        <taxon>unclassified sequences</taxon>
        <taxon>metagenomes</taxon>
        <taxon>ecological metagenomes</taxon>
    </lineage>
</organism>
<dbReference type="InterPro" id="IPR013708">
    <property type="entry name" value="Shikimate_DH-bd_N"/>
</dbReference>
<dbReference type="GO" id="GO:0019632">
    <property type="term" value="P:shikimate metabolic process"/>
    <property type="evidence" value="ECO:0007669"/>
    <property type="project" value="InterPro"/>
</dbReference>
<dbReference type="SUPFAM" id="SSF53223">
    <property type="entry name" value="Aminoacid dehydrogenase-like, N-terminal domain"/>
    <property type="match status" value="1"/>
</dbReference>
<dbReference type="EMBL" id="VSSQ01008843">
    <property type="protein sequence ID" value="MPM40003.1"/>
    <property type="molecule type" value="Genomic_DNA"/>
</dbReference>
<dbReference type="GO" id="GO:0009423">
    <property type="term" value="P:chorismate biosynthetic process"/>
    <property type="evidence" value="ECO:0007669"/>
    <property type="project" value="TreeGrafter"/>
</dbReference>